<dbReference type="EMBL" id="JBIAMX010000007">
    <property type="protein sequence ID" value="MFF0543887.1"/>
    <property type="molecule type" value="Genomic_DNA"/>
</dbReference>
<dbReference type="PANTHER" id="PTHR48106">
    <property type="entry name" value="QUINONE OXIDOREDUCTASE PIG3-RELATED"/>
    <property type="match status" value="1"/>
</dbReference>
<dbReference type="Pfam" id="PF13602">
    <property type="entry name" value="ADH_zinc_N_2"/>
    <property type="match status" value="1"/>
</dbReference>
<dbReference type="InterPro" id="IPR020843">
    <property type="entry name" value="ER"/>
</dbReference>
<dbReference type="SMART" id="SM00829">
    <property type="entry name" value="PKS_ER"/>
    <property type="match status" value="1"/>
</dbReference>
<sequence>MWAYVQNRVGGPEVLERVEVPRPEPGAGEVLVRAAATSVNAADAKVRAGVLDKLGAPPFVLGLDVAGVVESAGAGVEGLGPGTRVFGMVFGGANAEFVVAPAALLAPVPDALSLTRAAALPVAGLTAVQLMAGVRAGDRVLVHAAAGGVGHLAVQVAARRGAYVVGTARPDNHAFLRALGANELIDHRATDFTAVVSDLDVVADLVATPEHLERSLTTLGPHGRLLAADGPDTHPDPRFHRFFVAPRAAALTALAAAVTAGELRVAERVLPIADLPEAHRLADTGRIRGKLVLAVPGVDG</sequence>
<proteinExistence type="predicted"/>
<dbReference type="SUPFAM" id="SSF51735">
    <property type="entry name" value="NAD(P)-binding Rossmann-fold domains"/>
    <property type="match status" value="1"/>
</dbReference>
<dbReference type="Pfam" id="PF08240">
    <property type="entry name" value="ADH_N"/>
    <property type="match status" value="1"/>
</dbReference>
<dbReference type="InterPro" id="IPR011032">
    <property type="entry name" value="GroES-like_sf"/>
</dbReference>
<dbReference type="InterPro" id="IPR036291">
    <property type="entry name" value="NAD(P)-bd_dom_sf"/>
</dbReference>
<keyword evidence="5" id="KW-1185">Reference proteome</keyword>
<feature type="domain" description="Enoyl reductase (ER)" evidence="3">
    <location>
        <begin position="10"/>
        <end position="293"/>
    </location>
</feature>
<evidence type="ECO:0000313" key="5">
    <source>
        <dbReference type="Proteomes" id="UP001601444"/>
    </source>
</evidence>
<comment type="caution">
    <text evidence="4">The sequence shown here is derived from an EMBL/GenBank/DDBJ whole genome shotgun (WGS) entry which is preliminary data.</text>
</comment>
<evidence type="ECO:0000256" key="1">
    <source>
        <dbReference type="ARBA" id="ARBA00022857"/>
    </source>
</evidence>
<dbReference type="Gene3D" id="3.90.180.10">
    <property type="entry name" value="Medium-chain alcohol dehydrogenases, catalytic domain"/>
    <property type="match status" value="1"/>
</dbReference>
<protein>
    <submittedName>
        <fullName evidence="4">Zinc-binding alcohol dehydrogenase family protein</fullName>
    </submittedName>
</protein>
<keyword evidence="2" id="KW-0560">Oxidoreductase</keyword>
<keyword evidence="1" id="KW-0521">NADP</keyword>
<dbReference type="SUPFAM" id="SSF50129">
    <property type="entry name" value="GroES-like"/>
    <property type="match status" value="1"/>
</dbReference>
<reference evidence="4 5" key="1">
    <citation type="submission" date="2024-10" db="EMBL/GenBank/DDBJ databases">
        <title>The Natural Products Discovery Center: Release of the First 8490 Sequenced Strains for Exploring Actinobacteria Biosynthetic Diversity.</title>
        <authorList>
            <person name="Kalkreuter E."/>
            <person name="Kautsar S.A."/>
            <person name="Yang D."/>
            <person name="Bader C.D."/>
            <person name="Teijaro C.N."/>
            <person name="Fluegel L."/>
            <person name="Davis C.M."/>
            <person name="Simpson J.R."/>
            <person name="Lauterbach L."/>
            <person name="Steele A.D."/>
            <person name="Gui C."/>
            <person name="Meng S."/>
            <person name="Li G."/>
            <person name="Viehrig K."/>
            <person name="Ye F."/>
            <person name="Su P."/>
            <person name="Kiefer A.F."/>
            <person name="Nichols A."/>
            <person name="Cepeda A.J."/>
            <person name="Yan W."/>
            <person name="Fan B."/>
            <person name="Jiang Y."/>
            <person name="Adhikari A."/>
            <person name="Zheng C.-J."/>
            <person name="Schuster L."/>
            <person name="Cowan T.M."/>
            <person name="Smanski M.J."/>
            <person name="Chevrette M.G."/>
            <person name="De Carvalho L.P.S."/>
            <person name="Shen B."/>
        </authorList>
    </citation>
    <scope>NUCLEOTIDE SEQUENCE [LARGE SCALE GENOMIC DNA]</scope>
    <source>
        <strain evidence="4 5">NPDC004045</strain>
    </source>
</reference>
<evidence type="ECO:0000313" key="4">
    <source>
        <dbReference type="EMBL" id="MFF0543887.1"/>
    </source>
</evidence>
<dbReference type="PANTHER" id="PTHR48106:SF13">
    <property type="entry name" value="QUINONE OXIDOREDUCTASE-RELATED"/>
    <property type="match status" value="1"/>
</dbReference>
<name>A0ABW6PNE4_9NOCA</name>
<dbReference type="InterPro" id="IPR013154">
    <property type="entry name" value="ADH-like_N"/>
</dbReference>
<dbReference type="Proteomes" id="UP001601444">
    <property type="component" value="Unassembled WGS sequence"/>
</dbReference>
<evidence type="ECO:0000256" key="2">
    <source>
        <dbReference type="ARBA" id="ARBA00023002"/>
    </source>
</evidence>
<organism evidence="4 5">
    <name type="scientific">Nocardia thailandica</name>
    <dbReference type="NCBI Taxonomy" id="257275"/>
    <lineage>
        <taxon>Bacteria</taxon>
        <taxon>Bacillati</taxon>
        <taxon>Actinomycetota</taxon>
        <taxon>Actinomycetes</taxon>
        <taxon>Mycobacteriales</taxon>
        <taxon>Nocardiaceae</taxon>
        <taxon>Nocardia</taxon>
    </lineage>
</organism>
<dbReference type="RefSeq" id="WP_387700530.1">
    <property type="nucleotide sequence ID" value="NZ_JBIAMX010000007.1"/>
</dbReference>
<gene>
    <name evidence="4" type="ORF">ACFYTF_13735</name>
</gene>
<accession>A0ABW6PNE4</accession>
<dbReference type="CDD" id="cd05289">
    <property type="entry name" value="MDR_like_2"/>
    <property type="match status" value="1"/>
</dbReference>
<dbReference type="Gene3D" id="3.40.50.720">
    <property type="entry name" value="NAD(P)-binding Rossmann-like Domain"/>
    <property type="match status" value="1"/>
</dbReference>
<evidence type="ECO:0000259" key="3">
    <source>
        <dbReference type="SMART" id="SM00829"/>
    </source>
</evidence>